<sequence>MINCQHLCTTNISHLNNEFMSYLADVMLFNQTFCFTSVYLSRYYPPKKVTS</sequence>
<organism evidence="1">
    <name type="scientific">Octopus bimaculoides</name>
    <name type="common">California two-spotted octopus</name>
    <dbReference type="NCBI Taxonomy" id="37653"/>
    <lineage>
        <taxon>Eukaryota</taxon>
        <taxon>Metazoa</taxon>
        <taxon>Spiralia</taxon>
        <taxon>Lophotrochozoa</taxon>
        <taxon>Mollusca</taxon>
        <taxon>Cephalopoda</taxon>
        <taxon>Coleoidea</taxon>
        <taxon>Octopodiformes</taxon>
        <taxon>Octopoda</taxon>
        <taxon>Incirrata</taxon>
        <taxon>Octopodidae</taxon>
        <taxon>Octopus</taxon>
    </lineage>
</organism>
<proteinExistence type="predicted"/>
<gene>
    <name evidence="1" type="ORF">OCBIM_22014813mg</name>
</gene>
<accession>A0A0L8FLM0</accession>
<name>A0A0L8FLM0_OCTBM</name>
<evidence type="ECO:0000313" key="1">
    <source>
        <dbReference type="EMBL" id="KOF65616.1"/>
    </source>
</evidence>
<reference evidence="1" key="1">
    <citation type="submission" date="2015-07" db="EMBL/GenBank/DDBJ databases">
        <title>MeaNS - Measles Nucleotide Surveillance Program.</title>
        <authorList>
            <person name="Tran T."/>
            <person name="Druce J."/>
        </authorList>
    </citation>
    <scope>NUCLEOTIDE SEQUENCE</scope>
    <source>
        <strain evidence="1">UCB-OBI-ISO-001</strain>
        <tissue evidence="1">Gonad</tissue>
    </source>
</reference>
<protein>
    <submittedName>
        <fullName evidence="1">Uncharacterized protein</fullName>
    </submittedName>
</protein>
<dbReference type="AlphaFoldDB" id="A0A0L8FLM0"/>
<dbReference type="EMBL" id="KQ429096">
    <property type="protein sequence ID" value="KOF65616.1"/>
    <property type="molecule type" value="Genomic_DNA"/>
</dbReference>